<dbReference type="Pfam" id="PF09723">
    <property type="entry name" value="Zn_ribbon_8"/>
    <property type="match status" value="1"/>
</dbReference>
<organism evidence="2 3">
    <name type="scientific">Thermovibrio ammonificans (strain DSM 15698 / JCM 12110 / HB-1)</name>
    <dbReference type="NCBI Taxonomy" id="648996"/>
    <lineage>
        <taxon>Bacteria</taxon>
        <taxon>Pseudomonadati</taxon>
        <taxon>Aquificota</taxon>
        <taxon>Aquificia</taxon>
        <taxon>Desulfurobacteriales</taxon>
        <taxon>Desulfurobacteriaceae</taxon>
        <taxon>Thermovibrio</taxon>
    </lineage>
</organism>
<evidence type="ECO:0000259" key="1">
    <source>
        <dbReference type="SMART" id="SM00834"/>
    </source>
</evidence>
<gene>
    <name evidence="2" type="ordered locus">Theam_1593</name>
</gene>
<dbReference type="Gene3D" id="2.20.28.30">
    <property type="entry name" value="RNA polymerase ii, chain L"/>
    <property type="match status" value="1"/>
</dbReference>
<accession>E8T518</accession>
<dbReference type="EMBL" id="CP002444">
    <property type="protein sequence ID" value="ADU97550.1"/>
    <property type="molecule type" value="Genomic_DNA"/>
</dbReference>
<dbReference type="KEGG" id="tam:Theam_1593"/>
<sequence>MPIYEFKCKECGEEFEKFVISYSQIGQVKCPKCDSNNVVKKVSACAVGGSDSGSSGGSCTAFG</sequence>
<feature type="domain" description="Putative regulatory protein FmdB zinc ribbon" evidence="1">
    <location>
        <begin position="1"/>
        <end position="43"/>
    </location>
</feature>
<dbReference type="SMART" id="SM00834">
    <property type="entry name" value="CxxC_CXXC_SSSS"/>
    <property type="match status" value="1"/>
</dbReference>
<dbReference type="Proteomes" id="UP000006362">
    <property type="component" value="Chromosome"/>
</dbReference>
<evidence type="ECO:0000313" key="3">
    <source>
        <dbReference type="Proteomes" id="UP000006362"/>
    </source>
</evidence>
<dbReference type="AlphaFoldDB" id="E8T518"/>
<evidence type="ECO:0000313" key="2">
    <source>
        <dbReference type="EMBL" id="ADU97550.1"/>
    </source>
</evidence>
<name>E8T518_THEA1</name>
<proteinExistence type="predicted"/>
<dbReference type="eggNOG" id="COG2331">
    <property type="taxonomic scope" value="Bacteria"/>
</dbReference>
<keyword evidence="3" id="KW-1185">Reference proteome</keyword>
<reference evidence="2" key="1">
    <citation type="submission" date="2011-01" db="EMBL/GenBank/DDBJ databases">
        <title>Complete sequence of chromosome of Thermovibrio ammonificans HB-1.</title>
        <authorList>
            <consortium name="US DOE Joint Genome Institute"/>
            <person name="Lucas S."/>
            <person name="Copeland A."/>
            <person name="Lapidus A."/>
            <person name="Cheng J.-F."/>
            <person name="Goodwin L."/>
            <person name="Pitluck S."/>
            <person name="Davenport K."/>
            <person name="Detter J.C."/>
            <person name="Han C."/>
            <person name="Tapia R."/>
            <person name="Land M."/>
            <person name="Hauser L."/>
            <person name="Kyrpides N."/>
            <person name="Ivanova N."/>
            <person name="Ovchinnikova G."/>
            <person name="Vetriani C."/>
            <person name="Woyke T."/>
        </authorList>
    </citation>
    <scope>NUCLEOTIDE SEQUENCE [LARGE SCALE GENOMIC DNA]</scope>
    <source>
        <strain evidence="2">HB-1</strain>
    </source>
</reference>
<dbReference type="HOGENOM" id="CLU_136025_4_0_0"/>
<dbReference type="NCBIfam" id="TIGR02605">
    <property type="entry name" value="CxxC_CxxC_SSSS"/>
    <property type="match status" value="1"/>
</dbReference>
<protein>
    <submittedName>
        <fullName evidence="2">Regulatory protein, FmdB family</fullName>
    </submittedName>
</protein>
<dbReference type="RefSeq" id="WP_013538335.1">
    <property type="nucleotide sequence ID" value="NC_014926.1"/>
</dbReference>
<dbReference type="STRING" id="648996.Theam_1593"/>
<dbReference type="InterPro" id="IPR013429">
    <property type="entry name" value="Regulatory_FmdB_Zinc_ribbon"/>
</dbReference>